<evidence type="ECO:0000256" key="1">
    <source>
        <dbReference type="SAM" id="Phobius"/>
    </source>
</evidence>
<keyword evidence="1" id="KW-0812">Transmembrane</keyword>
<keyword evidence="1" id="KW-1133">Transmembrane helix</keyword>
<feature type="transmembrane region" description="Helical" evidence="1">
    <location>
        <begin position="58"/>
        <end position="77"/>
    </location>
</feature>
<organism evidence="2 4">
    <name type="scientific">Lysinibacillus sphaericus</name>
    <name type="common">Bacillus sphaericus</name>
    <dbReference type="NCBI Taxonomy" id="1421"/>
    <lineage>
        <taxon>Bacteria</taxon>
        <taxon>Bacillati</taxon>
        <taxon>Bacillota</taxon>
        <taxon>Bacilli</taxon>
        <taxon>Bacillales</taxon>
        <taxon>Bacillaceae</taxon>
        <taxon>Lysinibacillus</taxon>
    </lineage>
</organism>
<evidence type="ECO:0000313" key="2">
    <source>
        <dbReference type="EMBL" id="AVK97758.1"/>
    </source>
</evidence>
<dbReference type="EMBL" id="UFSZ01000001">
    <property type="protein sequence ID" value="SUV16319.1"/>
    <property type="molecule type" value="Genomic_DNA"/>
</dbReference>
<dbReference type="GeneID" id="48277794"/>
<feature type="transmembrane region" description="Helical" evidence="1">
    <location>
        <begin position="33"/>
        <end position="51"/>
    </location>
</feature>
<dbReference type="Pfam" id="PF04240">
    <property type="entry name" value="Caroten_synth"/>
    <property type="match status" value="1"/>
</dbReference>
<accession>A0A2S0K353</accession>
<name>A0A2S0K353_LYSSH</name>
<evidence type="ECO:0000313" key="4">
    <source>
        <dbReference type="Proteomes" id="UP000238825"/>
    </source>
</evidence>
<feature type="transmembrane region" description="Helical" evidence="1">
    <location>
        <begin position="7"/>
        <end position="27"/>
    </location>
</feature>
<dbReference type="InterPro" id="IPR007354">
    <property type="entry name" value="CruF-like"/>
</dbReference>
<feature type="transmembrane region" description="Helical" evidence="1">
    <location>
        <begin position="131"/>
        <end position="152"/>
    </location>
</feature>
<gene>
    <name evidence="2" type="ORF">LS41612_16480</name>
    <name evidence="3" type="ORF">NCTC10338_01397</name>
</gene>
<dbReference type="PANTHER" id="PTHR39419">
    <property type="entry name" value="SLL0814 PROTEIN"/>
    <property type="match status" value="1"/>
</dbReference>
<dbReference type="Proteomes" id="UP000255295">
    <property type="component" value="Unassembled WGS sequence"/>
</dbReference>
<dbReference type="EMBL" id="CP019980">
    <property type="protein sequence ID" value="AVK97758.1"/>
    <property type="molecule type" value="Genomic_DNA"/>
</dbReference>
<protein>
    <submittedName>
        <fullName evidence="3">Carotene biosynthesis associated membrane protein</fullName>
    </submittedName>
</protein>
<evidence type="ECO:0000313" key="3">
    <source>
        <dbReference type="EMBL" id="SUV16319.1"/>
    </source>
</evidence>
<reference evidence="2 4" key="1">
    <citation type="submission" date="2017-03" db="EMBL/GenBank/DDBJ databases">
        <title>The whole genome sequencing and assembly of Lysinibacillus sphaericus DSM 28T strain.</title>
        <authorList>
            <person name="Lee Y.-J."/>
            <person name="Yi H."/>
            <person name="Bahn Y.-S."/>
            <person name="Kim J.F."/>
            <person name="Lee D.-W."/>
        </authorList>
    </citation>
    <scope>NUCLEOTIDE SEQUENCE [LARGE SCALE GENOMIC DNA]</scope>
    <source>
        <strain evidence="2 4">DSM 28</strain>
    </source>
</reference>
<dbReference type="PANTHER" id="PTHR39419:SF1">
    <property type="entry name" value="SLL0814 PROTEIN"/>
    <property type="match status" value="1"/>
</dbReference>
<keyword evidence="1" id="KW-0472">Membrane</keyword>
<feature type="transmembrane region" description="Helical" evidence="1">
    <location>
        <begin position="225"/>
        <end position="241"/>
    </location>
</feature>
<feature type="transmembrane region" description="Helical" evidence="1">
    <location>
        <begin position="97"/>
        <end position="119"/>
    </location>
</feature>
<dbReference type="AlphaFoldDB" id="A0A2S0K353"/>
<sequence>MRWQHYIFYFFLIWYSFGVILVGFNLLPTWLEWANSVFIITAGVLGVIYFVRGFGAIYGVSISTLIFITTFIVEYLGSTHSILFGSYHYTQYFAPNLFGVPIAIGFAWIMVIATSHAIVHIVRLPNRSIRSIIASLLAVVFDLVLDPVSFKVKEYWIWEQSGYYYDIPLTNFLGWFLTALVLHIVIGLFGNLLNVDKQWQRRMVLLYSLMICMFAFIALLNKLYLAAIIPVIVLAILLVTMKRDEHYV</sequence>
<evidence type="ECO:0000313" key="5">
    <source>
        <dbReference type="Proteomes" id="UP000255295"/>
    </source>
</evidence>
<dbReference type="Proteomes" id="UP000238825">
    <property type="component" value="Chromosome"/>
</dbReference>
<feature type="transmembrane region" description="Helical" evidence="1">
    <location>
        <begin position="172"/>
        <end position="192"/>
    </location>
</feature>
<dbReference type="RefSeq" id="WP_024361456.1">
    <property type="nucleotide sequence ID" value="NZ_BJNS01000018.1"/>
</dbReference>
<feature type="transmembrane region" description="Helical" evidence="1">
    <location>
        <begin position="204"/>
        <end position="219"/>
    </location>
</feature>
<proteinExistence type="predicted"/>
<reference evidence="3 5" key="2">
    <citation type="submission" date="2018-06" db="EMBL/GenBank/DDBJ databases">
        <authorList>
            <consortium name="Pathogen Informatics"/>
            <person name="Doyle S."/>
        </authorList>
    </citation>
    <scope>NUCLEOTIDE SEQUENCE [LARGE SCALE GENOMIC DNA]</scope>
    <source>
        <strain evidence="3 5">NCTC10338</strain>
    </source>
</reference>